<sequence>MAIRQTVTDRIRGTDAIKNKTTSDATIATEQLDSPVMEFGTITGDTVQQVIQCMKMALQSEKEDELFLFGRRGLHGPHQHTQKERSRQDELVGMKNYCIQKMGKRIFDMAHDYLYRERIVERNAAGELSILTGLRKICPDVTAGFVLDQLLFLEHADVQQETDSIKITQNTRLPASIDAIILQSIT</sequence>
<evidence type="ECO:0000313" key="2">
    <source>
        <dbReference type="Proteomes" id="UP000316759"/>
    </source>
</evidence>
<evidence type="ECO:0000313" key="1">
    <source>
        <dbReference type="EMBL" id="TPP60995.1"/>
    </source>
</evidence>
<gene>
    <name evidence="1" type="ORF">FGIG_05149</name>
</gene>
<dbReference type="AlphaFoldDB" id="A0A504YKN9"/>
<name>A0A504YKN9_FASGI</name>
<reference evidence="1 2" key="1">
    <citation type="submission" date="2019-04" db="EMBL/GenBank/DDBJ databases">
        <title>Annotation for the trematode Fasciola gigantica.</title>
        <authorList>
            <person name="Choi Y.-J."/>
        </authorList>
    </citation>
    <scope>NUCLEOTIDE SEQUENCE [LARGE SCALE GENOMIC DNA]</scope>
    <source>
        <strain evidence="1">Uganda_cow_1</strain>
    </source>
</reference>
<protein>
    <submittedName>
        <fullName evidence="1">Uncharacterized protein</fullName>
    </submittedName>
</protein>
<comment type="caution">
    <text evidence="1">The sequence shown here is derived from an EMBL/GenBank/DDBJ whole genome shotgun (WGS) entry which is preliminary data.</text>
</comment>
<accession>A0A504YKN9</accession>
<dbReference type="EMBL" id="SUNJ01008729">
    <property type="protein sequence ID" value="TPP60995.1"/>
    <property type="molecule type" value="Genomic_DNA"/>
</dbReference>
<keyword evidence="2" id="KW-1185">Reference proteome</keyword>
<dbReference type="OrthoDB" id="248923at2759"/>
<organism evidence="1 2">
    <name type="scientific">Fasciola gigantica</name>
    <name type="common">Giant liver fluke</name>
    <dbReference type="NCBI Taxonomy" id="46835"/>
    <lineage>
        <taxon>Eukaryota</taxon>
        <taxon>Metazoa</taxon>
        <taxon>Spiralia</taxon>
        <taxon>Lophotrochozoa</taxon>
        <taxon>Platyhelminthes</taxon>
        <taxon>Trematoda</taxon>
        <taxon>Digenea</taxon>
        <taxon>Plagiorchiida</taxon>
        <taxon>Echinostomata</taxon>
        <taxon>Echinostomatoidea</taxon>
        <taxon>Fasciolidae</taxon>
        <taxon>Fasciola</taxon>
    </lineage>
</organism>
<dbReference type="Proteomes" id="UP000316759">
    <property type="component" value="Unassembled WGS sequence"/>
</dbReference>
<proteinExistence type="predicted"/>